<name>A0AC61RZZ2_9FIRM</name>
<evidence type="ECO:0000313" key="2">
    <source>
        <dbReference type="Proteomes" id="UP000304953"/>
    </source>
</evidence>
<protein>
    <submittedName>
        <fullName evidence="1">Response regulator transcription factor</fullName>
    </submittedName>
</protein>
<sequence length="237" mass="27977">MFRIVICDDEDTLIGELQGKLEQYAAETGREFCFFIYHDGSELLREYKPEYDLIFMDIKMEQLNGLKTAEAIRRIDSSVGLIFLTSLKQYVWKGYEYRAVNYLLKPVKYGVLKMELDRYFEHYQGKDQPYISFANDSGRYKALYRDISYAETAKRNVMLHFEGQNQVIYKNMKEISALLCAQPQFVRCHQSFVVNMSFVKGVEGLEIMLNTGEHIPVSQPRRKEFMMRMTDYWGDML</sequence>
<organism evidence="1 2">
    <name type="scientific">Petralouisia muris</name>
    <dbReference type="NCBI Taxonomy" id="3032872"/>
    <lineage>
        <taxon>Bacteria</taxon>
        <taxon>Bacillati</taxon>
        <taxon>Bacillota</taxon>
        <taxon>Clostridia</taxon>
        <taxon>Lachnospirales</taxon>
        <taxon>Lachnospiraceae</taxon>
        <taxon>Petralouisia</taxon>
    </lineage>
</organism>
<accession>A0AC61RZZ2</accession>
<dbReference type="Proteomes" id="UP000304953">
    <property type="component" value="Unassembled WGS sequence"/>
</dbReference>
<reference evidence="1" key="1">
    <citation type="submission" date="2019-04" db="EMBL/GenBank/DDBJ databases">
        <title>Microbes associate with the intestines of laboratory mice.</title>
        <authorList>
            <person name="Navarre W."/>
            <person name="Wong E."/>
            <person name="Huang K."/>
            <person name="Tropini C."/>
            <person name="Ng K."/>
            <person name="Yu B."/>
        </authorList>
    </citation>
    <scope>NUCLEOTIDE SEQUENCE</scope>
    <source>
        <strain evidence="1">NM01_1-7b</strain>
    </source>
</reference>
<proteinExistence type="predicted"/>
<gene>
    <name evidence="1" type="ORF">E5329_04295</name>
</gene>
<comment type="caution">
    <text evidence="1">The sequence shown here is derived from an EMBL/GenBank/DDBJ whole genome shotgun (WGS) entry which is preliminary data.</text>
</comment>
<keyword evidence="2" id="KW-1185">Reference proteome</keyword>
<dbReference type="EMBL" id="SRYA01000006">
    <property type="protein sequence ID" value="TGY97599.1"/>
    <property type="molecule type" value="Genomic_DNA"/>
</dbReference>
<evidence type="ECO:0000313" key="1">
    <source>
        <dbReference type="EMBL" id="TGY97599.1"/>
    </source>
</evidence>